<dbReference type="SUPFAM" id="SSF52540">
    <property type="entry name" value="P-loop containing nucleoside triphosphate hydrolases"/>
    <property type="match status" value="1"/>
</dbReference>
<comment type="caution">
    <text evidence="5">The sequence shown here is derived from an EMBL/GenBank/DDBJ whole genome shotgun (WGS) entry which is preliminary data.</text>
</comment>
<keyword evidence="6" id="KW-1185">Reference proteome</keyword>
<dbReference type="InterPro" id="IPR051782">
    <property type="entry name" value="ABC_Transporter_VariousFunc"/>
</dbReference>
<dbReference type="PANTHER" id="PTHR42939:SF1">
    <property type="entry name" value="ABC TRANSPORTER ATP-BINDING PROTEIN ALBC-RELATED"/>
    <property type="match status" value="1"/>
</dbReference>
<sequence>MPSGPQSAPTVPALETTVLTKAYGDLVALAPLDLTIPDGQRVVLVGHNGSGKTTLLRMVAGLLEPSDGRALVFGHPAGSLEARAALSYLPDNPVLYDDLSVLEHVEYTCRLHGAEDWEERAVGLLADLGLTQRADDLPSRFSRGLRQKTAIVLGLVRPFGLLLVDEPFVGLDPSGREAFIELMDDAAAG</sequence>
<feature type="domain" description="ABC transporter" evidence="4">
    <location>
        <begin position="14"/>
        <end position="188"/>
    </location>
</feature>
<dbReference type="Gene3D" id="3.40.50.300">
    <property type="entry name" value="P-loop containing nucleotide triphosphate hydrolases"/>
    <property type="match status" value="1"/>
</dbReference>
<dbReference type="PROSITE" id="PS50893">
    <property type="entry name" value="ABC_TRANSPORTER_2"/>
    <property type="match status" value="1"/>
</dbReference>
<evidence type="ECO:0000259" key="4">
    <source>
        <dbReference type="PROSITE" id="PS50893"/>
    </source>
</evidence>
<gene>
    <name evidence="5" type="ORF">GHK86_19095</name>
</gene>
<organism evidence="5 6">
    <name type="scientific">Acidiferrimicrobium australe</name>
    <dbReference type="NCBI Taxonomy" id="2664430"/>
    <lineage>
        <taxon>Bacteria</taxon>
        <taxon>Bacillati</taxon>
        <taxon>Actinomycetota</taxon>
        <taxon>Acidimicrobiia</taxon>
        <taxon>Acidimicrobiales</taxon>
        <taxon>Acidimicrobiaceae</taxon>
        <taxon>Acidiferrimicrobium</taxon>
    </lineage>
</organism>
<evidence type="ECO:0000256" key="2">
    <source>
        <dbReference type="ARBA" id="ARBA00022741"/>
    </source>
</evidence>
<keyword evidence="2" id="KW-0547">Nucleotide-binding</keyword>
<reference evidence="5 6" key="1">
    <citation type="submission" date="2019-11" db="EMBL/GenBank/DDBJ databases">
        <title>Acidiferrimicrobium australis gen. nov., sp. nov., an acidophilic and obligately heterotrophic, member of the Actinobacteria that catalyses dissimilatory oxido- reduction of iron isolated from metal-rich acidic water in Chile.</title>
        <authorList>
            <person name="Gonzalez D."/>
            <person name="Huber K."/>
            <person name="Hedrich S."/>
            <person name="Rojas-Villalobos C."/>
            <person name="Quatrini R."/>
            <person name="Dinamarca M.A."/>
            <person name="Schwarz A."/>
            <person name="Canales C."/>
            <person name="Nancucheo I."/>
        </authorList>
    </citation>
    <scope>NUCLEOTIDE SEQUENCE [LARGE SCALE GENOMIC DNA]</scope>
    <source>
        <strain evidence="5 6">USS-CCA1</strain>
    </source>
</reference>
<accession>A0ABW9QZ21</accession>
<dbReference type="Proteomes" id="UP000437736">
    <property type="component" value="Unassembled WGS sequence"/>
</dbReference>
<dbReference type="EMBL" id="WJHE01001236">
    <property type="protein sequence ID" value="MST34821.1"/>
    <property type="molecule type" value="Genomic_DNA"/>
</dbReference>
<protein>
    <submittedName>
        <fullName evidence="5">ATP-binding cassette domain-containing protein</fullName>
    </submittedName>
</protein>
<dbReference type="PANTHER" id="PTHR42939">
    <property type="entry name" value="ABC TRANSPORTER ATP-BINDING PROTEIN ALBC-RELATED"/>
    <property type="match status" value="1"/>
</dbReference>
<proteinExistence type="predicted"/>
<evidence type="ECO:0000313" key="6">
    <source>
        <dbReference type="Proteomes" id="UP000437736"/>
    </source>
</evidence>
<dbReference type="InterPro" id="IPR003593">
    <property type="entry name" value="AAA+_ATPase"/>
</dbReference>
<feature type="non-terminal residue" evidence="5">
    <location>
        <position position="189"/>
    </location>
</feature>
<evidence type="ECO:0000313" key="5">
    <source>
        <dbReference type="EMBL" id="MST34821.1"/>
    </source>
</evidence>
<evidence type="ECO:0000256" key="3">
    <source>
        <dbReference type="ARBA" id="ARBA00022840"/>
    </source>
</evidence>
<dbReference type="Pfam" id="PF00005">
    <property type="entry name" value="ABC_tran"/>
    <property type="match status" value="1"/>
</dbReference>
<dbReference type="CDD" id="cd03230">
    <property type="entry name" value="ABC_DR_subfamily_A"/>
    <property type="match status" value="1"/>
</dbReference>
<name>A0ABW9QZ21_9ACTN</name>
<evidence type="ECO:0000256" key="1">
    <source>
        <dbReference type="ARBA" id="ARBA00022448"/>
    </source>
</evidence>
<keyword evidence="1" id="KW-0813">Transport</keyword>
<dbReference type="InterPro" id="IPR027417">
    <property type="entry name" value="P-loop_NTPase"/>
</dbReference>
<dbReference type="GO" id="GO:0005524">
    <property type="term" value="F:ATP binding"/>
    <property type="evidence" value="ECO:0007669"/>
    <property type="project" value="UniProtKB-KW"/>
</dbReference>
<keyword evidence="3 5" id="KW-0067">ATP-binding</keyword>
<dbReference type="InterPro" id="IPR003439">
    <property type="entry name" value="ABC_transporter-like_ATP-bd"/>
</dbReference>
<dbReference type="SMART" id="SM00382">
    <property type="entry name" value="AAA"/>
    <property type="match status" value="1"/>
</dbReference>